<accession>A0AB72UIA1</accession>
<evidence type="ECO:0000313" key="3">
    <source>
        <dbReference type="Proteomes" id="UP000007127"/>
    </source>
</evidence>
<gene>
    <name evidence="2" type="ORF">TH3_18475</name>
</gene>
<evidence type="ECO:0000259" key="1">
    <source>
        <dbReference type="Pfam" id="PF00144"/>
    </source>
</evidence>
<dbReference type="PANTHER" id="PTHR46825">
    <property type="entry name" value="D-ALANYL-D-ALANINE-CARBOXYPEPTIDASE/ENDOPEPTIDASE AMPH"/>
    <property type="match status" value="1"/>
</dbReference>
<dbReference type="InterPro" id="IPR001466">
    <property type="entry name" value="Beta-lactam-related"/>
</dbReference>
<organism evidence="2 3">
    <name type="scientific">Thalassospira xiamenensis M-5 = DSM 17429</name>
    <dbReference type="NCBI Taxonomy" id="1123366"/>
    <lineage>
        <taxon>Bacteria</taxon>
        <taxon>Pseudomonadati</taxon>
        <taxon>Pseudomonadota</taxon>
        <taxon>Alphaproteobacteria</taxon>
        <taxon>Rhodospirillales</taxon>
        <taxon>Thalassospiraceae</taxon>
        <taxon>Thalassospira</taxon>
    </lineage>
</organism>
<protein>
    <submittedName>
        <fullName evidence="2">Serine-type D-Ala-D-Ala carboxypeptidase</fullName>
    </submittedName>
</protein>
<dbReference type="InterPro" id="IPR050491">
    <property type="entry name" value="AmpC-like"/>
</dbReference>
<reference evidence="2 3" key="1">
    <citation type="journal article" date="2012" name="J. Bacteriol.">
        <title>Genome sequence of Thalassospira xiamenensis type strain M-5.</title>
        <authorList>
            <person name="Lai Q."/>
            <person name="Shao Z."/>
        </authorList>
    </citation>
    <scope>NUCLEOTIDE SEQUENCE [LARGE SCALE GENOMIC DNA]</scope>
    <source>
        <strain evidence="2 3">M-5</strain>
    </source>
</reference>
<dbReference type="KEGG" id="txi:TH3_18475"/>
<keyword evidence="2" id="KW-0378">Hydrolase</keyword>
<dbReference type="Gene3D" id="3.40.710.10">
    <property type="entry name" value="DD-peptidase/beta-lactamase superfamily"/>
    <property type="match status" value="1"/>
</dbReference>
<feature type="domain" description="Beta-lactamase-related" evidence="1">
    <location>
        <begin position="53"/>
        <end position="371"/>
    </location>
</feature>
<dbReference type="AlphaFoldDB" id="A0AB72UIA1"/>
<keyword evidence="2" id="KW-0645">Protease</keyword>
<dbReference type="GO" id="GO:0004180">
    <property type="term" value="F:carboxypeptidase activity"/>
    <property type="evidence" value="ECO:0007669"/>
    <property type="project" value="UniProtKB-KW"/>
</dbReference>
<evidence type="ECO:0000313" key="2">
    <source>
        <dbReference type="EMBL" id="AJD53797.1"/>
    </source>
</evidence>
<dbReference type="Proteomes" id="UP000007127">
    <property type="component" value="Chromosome"/>
</dbReference>
<dbReference type="InterPro" id="IPR012338">
    <property type="entry name" value="Beta-lactam/transpept-like"/>
</dbReference>
<dbReference type="EMBL" id="CP004388">
    <property type="protein sequence ID" value="AJD53797.1"/>
    <property type="molecule type" value="Genomic_DNA"/>
</dbReference>
<sequence length="389" mass="42715">MLAPNLTFCGDKVVTSGFWRRLVPVLFLLLVAVSVPSAAYAEEKNEPDDPLVKFLRQYVEQAGLPGAVIGIGYGDGQMRFAATGYASVNPDTGMTRERQFYIGSLTKMMTAVVVLQLASEKRIDLSDPIAKWLPAEFRDKIANANVATVRDLLRNSSGIPDYLDGEFFFELVGRDPQHGWRNRELLPLIAGREAHFKPGTQYNPSNSNYILLGVLIEQVEGDHIEAVFNRRIFEPAEMRNTSFGRYPRPDDLARGFDDADGDGKLEDVTDFDVGDQLSDGGVISTAEDLLKFGRALFADGVLLGANALERATTDTLFAGEGSYGYGMMIGKTDWGPVWGHDGVYFGYSAEFSWFPKQDVAIVFLSNGRALNEVLPVTGLLLSGLFGKAQ</sequence>
<dbReference type="SUPFAM" id="SSF56601">
    <property type="entry name" value="beta-lactamase/transpeptidase-like"/>
    <property type="match status" value="1"/>
</dbReference>
<dbReference type="Pfam" id="PF00144">
    <property type="entry name" value="Beta-lactamase"/>
    <property type="match status" value="1"/>
</dbReference>
<proteinExistence type="predicted"/>
<keyword evidence="2" id="KW-0121">Carboxypeptidase</keyword>
<dbReference type="PANTHER" id="PTHR46825:SF7">
    <property type="entry name" value="D-ALANYL-D-ALANINE CARBOXYPEPTIDASE"/>
    <property type="match status" value="1"/>
</dbReference>
<name>A0AB72UIA1_9PROT</name>